<evidence type="ECO:0000259" key="3">
    <source>
        <dbReference type="PROSITE" id="PS51186"/>
    </source>
</evidence>
<proteinExistence type="predicted"/>
<dbReference type="Proteomes" id="UP000001072">
    <property type="component" value="Unassembled WGS sequence"/>
</dbReference>
<dbReference type="AlphaFoldDB" id="F4S9U0"/>
<feature type="domain" description="N-acetyltransferase" evidence="3">
    <location>
        <begin position="1"/>
        <end position="151"/>
    </location>
</feature>
<dbReference type="InParanoid" id="F4S9U0"/>
<dbReference type="EMBL" id="GL883173">
    <property type="protein sequence ID" value="EGF98575.1"/>
    <property type="molecule type" value="Genomic_DNA"/>
</dbReference>
<accession>F4S9U0</accession>
<dbReference type="eggNOG" id="KOG3138">
    <property type="taxonomic scope" value="Eukaryota"/>
</dbReference>
<dbReference type="PANTHER" id="PTHR42919:SF8">
    <property type="entry name" value="N-ALPHA-ACETYLTRANSFERASE 50"/>
    <property type="match status" value="1"/>
</dbReference>
<dbReference type="InterPro" id="IPR016181">
    <property type="entry name" value="Acyl_CoA_acyltransferase"/>
</dbReference>
<protein>
    <recommendedName>
        <fullName evidence="3">N-acetyltransferase domain-containing protein</fullName>
    </recommendedName>
</protein>
<dbReference type="FunFam" id="3.40.630.30:FF:000006">
    <property type="entry name" value="Putative n-alpha-acetyltransferase 50"/>
    <property type="match status" value="1"/>
</dbReference>
<dbReference type="SUPFAM" id="SSF55729">
    <property type="entry name" value="Acyl-CoA N-acyltransferases (Nat)"/>
    <property type="match status" value="1"/>
</dbReference>
<feature type="non-terminal residue" evidence="4">
    <location>
        <position position="1"/>
    </location>
</feature>
<dbReference type="VEuPathDB" id="FungiDB:MELLADRAFT_40782"/>
<organism evidence="5">
    <name type="scientific">Melampsora larici-populina (strain 98AG31 / pathotype 3-4-7)</name>
    <name type="common">Poplar leaf rust fungus</name>
    <dbReference type="NCBI Taxonomy" id="747676"/>
    <lineage>
        <taxon>Eukaryota</taxon>
        <taxon>Fungi</taxon>
        <taxon>Dikarya</taxon>
        <taxon>Basidiomycota</taxon>
        <taxon>Pucciniomycotina</taxon>
        <taxon>Pucciniomycetes</taxon>
        <taxon>Pucciniales</taxon>
        <taxon>Melampsoraceae</taxon>
        <taxon>Melampsora</taxon>
    </lineage>
</organism>
<keyword evidence="5" id="KW-1185">Reference proteome</keyword>
<dbReference type="KEGG" id="mlr:MELLADRAFT_40782"/>
<dbReference type="OrthoDB" id="47374at2759"/>
<keyword evidence="1" id="KW-0808">Transferase</keyword>
<dbReference type="GO" id="GO:0016747">
    <property type="term" value="F:acyltransferase activity, transferring groups other than amino-acyl groups"/>
    <property type="evidence" value="ECO:0007669"/>
    <property type="project" value="InterPro"/>
</dbReference>
<dbReference type="STRING" id="747676.F4S9U0"/>
<keyword evidence="2" id="KW-0012">Acyltransferase</keyword>
<evidence type="ECO:0000313" key="5">
    <source>
        <dbReference type="Proteomes" id="UP000001072"/>
    </source>
</evidence>
<dbReference type="GO" id="GO:0031415">
    <property type="term" value="C:NatA complex"/>
    <property type="evidence" value="ECO:0007669"/>
    <property type="project" value="TreeGrafter"/>
</dbReference>
<dbReference type="Gene3D" id="3.40.630.30">
    <property type="match status" value="1"/>
</dbReference>
<dbReference type="InterPro" id="IPR000182">
    <property type="entry name" value="GNAT_dom"/>
</dbReference>
<dbReference type="GO" id="GO:0007064">
    <property type="term" value="P:mitotic sister chromatid cohesion"/>
    <property type="evidence" value="ECO:0007669"/>
    <property type="project" value="TreeGrafter"/>
</dbReference>
<dbReference type="HOGENOM" id="CLU_013985_5_3_1"/>
<dbReference type="RefSeq" id="XP_007418123.1">
    <property type="nucleotide sequence ID" value="XM_007418061.1"/>
</dbReference>
<dbReference type="PANTHER" id="PTHR42919">
    <property type="entry name" value="N-ALPHA-ACETYLTRANSFERASE"/>
    <property type="match status" value="1"/>
</dbReference>
<evidence type="ECO:0000256" key="2">
    <source>
        <dbReference type="ARBA" id="ARBA00023315"/>
    </source>
</evidence>
<dbReference type="PROSITE" id="PS51186">
    <property type="entry name" value="GNAT"/>
    <property type="match status" value="1"/>
</dbReference>
<dbReference type="Pfam" id="PF00583">
    <property type="entry name" value="Acetyltransf_1"/>
    <property type="match status" value="1"/>
</dbReference>
<reference evidence="5" key="1">
    <citation type="journal article" date="2011" name="Proc. Natl. Acad. Sci. U.S.A.">
        <title>Obligate biotrophy features unraveled by the genomic analysis of rust fungi.</title>
        <authorList>
            <person name="Duplessis S."/>
            <person name="Cuomo C.A."/>
            <person name="Lin Y.-C."/>
            <person name="Aerts A."/>
            <person name="Tisserant E."/>
            <person name="Veneault-Fourrey C."/>
            <person name="Joly D.L."/>
            <person name="Hacquard S."/>
            <person name="Amselem J."/>
            <person name="Cantarel B.L."/>
            <person name="Chiu R."/>
            <person name="Coutinho P.M."/>
            <person name="Feau N."/>
            <person name="Field M."/>
            <person name="Frey P."/>
            <person name="Gelhaye E."/>
            <person name="Goldberg J."/>
            <person name="Grabherr M.G."/>
            <person name="Kodira C.D."/>
            <person name="Kohler A."/>
            <person name="Kuees U."/>
            <person name="Lindquist E.A."/>
            <person name="Lucas S.M."/>
            <person name="Mago R."/>
            <person name="Mauceli E."/>
            <person name="Morin E."/>
            <person name="Murat C."/>
            <person name="Pangilinan J.L."/>
            <person name="Park R."/>
            <person name="Pearson M."/>
            <person name="Quesneville H."/>
            <person name="Rouhier N."/>
            <person name="Sakthikumar S."/>
            <person name="Salamov A.A."/>
            <person name="Schmutz J."/>
            <person name="Selles B."/>
            <person name="Shapiro H."/>
            <person name="Tanguay P."/>
            <person name="Tuskan G.A."/>
            <person name="Henrissat B."/>
            <person name="Van de Peer Y."/>
            <person name="Rouze P."/>
            <person name="Ellis J.G."/>
            <person name="Dodds P.N."/>
            <person name="Schein J.E."/>
            <person name="Zhong S."/>
            <person name="Hamelin R.C."/>
            <person name="Grigoriev I.V."/>
            <person name="Szabo L.J."/>
            <person name="Martin F."/>
        </authorList>
    </citation>
    <scope>NUCLEOTIDE SEQUENCE [LARGE SCALE GENOMIC DNA]</scope>
    <source>
        <strain evidence="5">98AG31 / pathotype 3-4-7</strain>
    </source>
</reference>
<evidence type="ECO:0000256" key="1">
    <source>
        <dbReference type="ARBA" id="ARBA00022679"/>
    </source>
</evidence>
<dbReference type="FunCoup" id="F4S9U0">
    <property type="interactions" value="224"/>
</dbReference>
<dbReference type="InterPro" id="IPR051556">
    <property type="entry name" value="N-term/lysine_N-AcTrnsfr"/>
</dbReference>
<dbReference type="CDD" id="cd04301">
    <property type="entry name" value="NAT_SF"/>
    <property type="match status" value="1"/>
</dbReference>
<name>F4S9U0_MELLP</name>
<dbReference type="GeneID" id="18927921"/>
<gene>
    <name evidence="4" type="ORF">MELLADRAFT_40782</name>
</gene>
<evidence type="ECO:0000313" key="4">
    <source>
        <dbReference type="EMBL" id="EGF98575.1"/>
    </source>
</evidence>
<sequence>TPNNVGTVRKINTVLFPVRYSEKFYLQILEESLSDFCKLIFFNDLPVGAVCCGMDLPQSQQRESYVYIMTLGVLAPYRRRGLATKLLDHVIQEALKMHLPKLTSVYVHVQFGNDDAKTFYERHGFVVEGEVKDYYRKIEPRDAWILVKQITKPVEA</sequence>